<dbReference type="PROSITE" id="PS51257">
    <property type="entry name" value="PROKAR_LIPOPROTEIN"/>
    <property type="match status" value="1"/>
</dbReference>
<organism evidence="4 5">
    <name type="scientific">Filimonas zeae</name>
    <dbReference type="NCBI Taxonomy" id="1737353"/>
    <lineage>
        <taxon>Bacteria</taxon>
        <taxon>Pseudomonadati</taxon>
        <taxon>Bacteroidota</taxon>
        <taxon>Chitinophagia</taxon>
        <taxon>Chitinophagales</taxon>
        <taxon>Chitinophagaceae</taxon>
        <taxon>Filimonas</taxon>
    </lineage>
</organism>
<evidence type="ECO:0000313" key="5">
    <source>
        <dbReference type="Proteomes" id="UP000627292"/>
    </source>
</evidence>
<dbReference type="RefSeq" id="WP_188952081.1">
    <property type="nucleotide sequence ID" value="NZ_BMIB01000002.1"/>
</dbReference>
<dbReference type="PANTHER" id="PTHR34216:SF11">
    <property type="entry name" value="CHITOOLIGOSACCHARIDE DEACETYLASE"/>
    <property type="match status" value="1"/>
</dbReference>
<feature type="domain" description="NodB homology" evidence="3">
    <location>
        <begin position="34"/>
        <end position="252"/>
    </location>
</feature>
<dbReference type="Gene3D" id="3.20.20.370">
    <property type="entry name" value="Glycoside hydrolase/deacetylase"/>
    <property type="match status" value="1"/>
</dbReference>
<feature type="chain" id="PRO_5037387692" evidence="2">
    <location>
        <begin position="24"/>
        <end position="266"/>
    </location>
</feature>
<dbReference type="SUPFAM" id="SSF88713">
    <property type="entry name" value="Glycoside hydrolase/deacetylase"/>
    <property type="match status" value="1"/>
</dbReference>
<dbReference type="CDD" id="cd10967">
    <property type="entry name" value="CE4_GLA_like_6s"/>
    <property type="match status" value="1"/>
</dbReference>
<evidence type="ECO:0000256" key="1">
    <source>
        <dbReference type="ARBA" id="ARBA00022729"/>
    </source>
</evidence>
<dbReference type="PROSITE" id="PS51677">
    <property type="entry name" value="NODB"/>
    <property type="match status" value="1"/>
</dbReference>
<evidence type="ECO:0000313" key="4">
    <source>
        <dbReference type="EMBL" id="GGH67131.1"/>
    </source>
</evidence>
<evidence type="ECO:0000259" key="3">
    <source>
        <dbReference type="PROSITE" id="PS51677"/>
    </source>
</evidence>
<feature type="signal peptide" evidence="2">
    <location>
        <begin position="1"/>
        <end position="23"/>
    </location>
</feature>
<gene>
    <name evidence="4" type="ORF">GCM10011379_22060</name>
</gene>
<dbReference type="GO" id="GO:0016810">
    <property type="term" value="F:hydrolase activity, acting on carbon-nitrogen (but not peptide) bonds"/>
    <property type="evidence" value="ECO:0007669"/>
    <property type="project" value="InterPro"/>
</dbReference>
<accession>A0A917J0K6</accession>
<dbReference type="InterPro" id="IPR011330">
    <property type="entry name" value="Glyco_hydro/deAcase_b/a-brl"/>
</dbReference>
<dbReference type="EMBL" id="BMIB01000002">
    <property type="protein sequence ID" value="GGH67131.1"/>
    <property type="molecule type" value="Genomic_DNA"/>
</dbReference>
<proteinExistence type="predicted"/>
<dbReference type="AlphaFoldDB" id="A0A917J0K6"/>
<name>A0A917J0K6_9BACT</name>
<evidence type="ECO:0000256" key="2">
    <source>
        <dbReference type="SAM" id="SignalP"/>
    </source>
</evidence>
<dbReference type="GO" id="GO:0005975">
    <property type="term" value="P:carbohydrate metabolic process"/>
    <property type="evidence" value="ECO:0007669"/>
    <property type="project" value="InterPro"/>
</dbReference>
<reference evidence="4" key="1">
    <citation type="journal article" date="2014" name="Int. J. Syst. Evol. Microbiol.">
        <title>Complete genome sequence of Corynebacterium casei LMG S-19264T (=DSM 44701T), isolated from a smear-ripened cheese.</title>
        <authorList>
            <consortium name="US DOE Joint Genome Institute (JGI-PGF)"/>
            <person name="Walter F."/>
            <person name="Albersmeier A."/>
            <person name="Kalinowski J."/>
            <person name="Ruckert C."/>
        </authorList>
    </citation>
    <scope>NUCLEOTIDE SEQUENCE</scope>
    <source>
        <strain evidence="4">CGMCC 1.15290</strain>
    </source>
</reference>
<dbReference type="InterPro" id="IPR002509">
    <property type="entry name" value="NODB_dom"/>
</dbReference>
<dbReference type="Proteomes" id="UP000627292">
    <property type="component" value="Unassembled WGS sequence"/>
</dbReference>
<reference evidence="4" key="2">
    <citation type="submission" date="2020-09" db="EMBL/GenBank/DDBJ databases">
        <authorList>
            <person name="Sun Q."/>
            <person name="Zhou Y."/>
        </authorList>
    </citation>
    <scope>NUCLEOTIDE SEQUENCE</scope>
    <source>
        <strain evidence="4">CGMCC 1.15290</strain>
    </source>
</reference>
<protein>
    <submittedName>
        <fullName evidence="4">Chitooligosaccharide deacetylase</fullName>
    </submittedName>
</protein>
<sequence>MLFTNRNMLGSLLLIISTSVACAQQPPLWNQKKCAVVLTYDDGIDGHLDNVLPALDSLQLKGTFYLVGSAPAVSNRIPEWRRAAQEGHELGNHTLFHPCNAQLPGRTWVQPDRDLSKYTVNRAISEIRANNTLLQAIDGKTQRTFAFPCGDLRIGDTSIYEQVKNEFPGARGVSSGLYTAAQIKLDDIPAFAIQDQPASYLIHLVDEAIKSHTLLVFLFHGVGGGHAINEGLAEHSQLLHYLKQHEKEVWVAPMAEVAAYMQQLKQ</sequence>
<dbReference type="Pfam" id="PF01522">
    <property type="entry name" value="Polysacc_deac_1"/>
    <property type="match status" value="1"/>
</dbReference>
<dbReference type="InterPro" id="IPR051398">
    <property type="entry name" value="Polysacch_Deacetylase"/>
</dbReference>
<keyword evidence="5" id="KW-1185">Reference proteome</keyword>
<keyword evidence="1 2" id="KW-0732">Signal</keyword>
<comment type="caution">
    <text evidence="4">The sequence shown here is derived from an EMBL/GenBank/DDBJ whole genome shotgun (WGS) entry which is preliminary data.</text>
</comment>
<dbReference type="PANTHER" id="PTHR34216">
    <property type="match status" value="1"/>
</dbReference>